<proteinExistence type="predicted"/>
<feature type="chain" id="PRO_5043944445" evidence="2">
    <location>
        <begin position="26"/>
        <end position="305"/>
    </location>
</feature>
<evidence type="ECO:0000313" key="4">
    <source>
        <dbReference type="Proteomes" id="UP000827092"/>
    </source>
</evidence>
<feature type="region of interest" description="Disordered" evidence="1">
    <location>
        <begin position="28"/>
        <end position="54"/>
    </location>
</feature>
<protein>
    <submittedName>
        <fullName evidence="3">Uncharacterized protein</fullName>
    </submittedName>
</protein>
<organism evidence="3 4">
    <name type="scientific">Oedothorax gibbosus</name>
    <dbReference type="NCBI Taxonomy" id="931172"/>
    <lineage>
        <taxon>Eukaryota</taxon>
        <taxon>Metazoa</taxon>
        <taxon>Ecdysozoa</taxon>
        <taxon>Arthropoda</taxon>
        <taxon>Chelicerata</taxon>
        <taxon>Arachnida</taxon>
        <taxon>Araneae</taxon>
        <taxon>Araneomorphae</taxon>
        <taxon>Entelegynae</taxon>
        <taxon>Araneoidea</taxon>
        <taxon>Linyphiidae</taxon>
        <taxon>Erigoninae</taxon>
        <taxon>Oedothorax</taxon>
    </lineage>
</organism>
<dbReference type="AlphaFoldDB" id="A0AAV6VBV4"/>
<feature type="compositionally biased region" description="Polar residues" evidence="1">
    <location>
        <begin position="66"/>
        <end position="95"/>
    </location>
</feature>
<sequence>MRDSMDKVHVICLLLLLKIFAVAIATDSSQDSKPLDPSHTSSERSGRSWHHPALFGPQMLLPHQQQPIPAASTSQPGDTSTGNNQLLPDSAGSNRNFEDPHDKMPDASEMDYMARQFGYMNNGYMNVQRFDPNYMNYYERQAYPRYPNPQTPRFGPGYRKDKYGHGYGYSCKQGDDCDEVRAANQLAARHPAPPPQHPGGMMTFNNHYPDLPPFPSLPSPYSSLIPPSPPSYGGGMPYGGHFTGHHQPTRFSDPHSSMSSMMPPPRFYHGRYLHDQDQNQHQHAGKSLDAQQNGKGSAKGEGQLS</sequence>
<feature type="region of interest" description="Disordered" evidence="1">
    <location>
        <begin position="66"/>
        <end position="106"/>
    </location>
</feature>
<evidence type="ECO:0000313" key="3">
    <source>
        <dbReference type="EMBL" id="KAG8193156.1"/>
    </source>
</evidence>
<feature type="compositionally biased region" description="Basic and acidic residues" evidence="1">
    <location>
        <begin position="33"/>
        <end position="46"/>
    </location>
</feature>
<feature type="signal peptide" evidence="2">
    <location>
        <begin position="1"/>
        <end position="25"/>
    </location>
</feature>
<accession>A0AAV6VBV4</accession>
<keyword evidence="2" id="KW-0732">Signal</keyword>
<keyword evidence="4" id="KW-1185">Reference proteome</keyword>
<dbReference type="EMBL" id="JAFNEN010000128">
    <property type="protein sequence ID" value="KAG8193156.1"/>
    <property type="molecule type" value="Genomic_DNA"/>
</dbReference>
<evidence type="ECO:0000256" key="2">
    <source>
        <dbReference type="SAM" id="SignalP"/>
    </source>
</evidence>
<reference evidence="3 4" key="1">
    <citation type="journal article" date="2022" name="Nat. Ecol. Evol.">
        <title>A masculinizing supergene underlies an exaggerated male reproductive morph in a spider.</title>
        <authorList>
            <person name="Hendrickx F."/>
            <person name="De Corte Z."/>
            <person name="Sonet G."/>
            <person name="Van Belleghem S.M."/>
            <person name="Kostlbacher S."/>
            <person name="Vangestel C."/>
        </authorList>
    </citation>
    <scope>NUCLEOTIDE SEQUENCE [LARGE SCALE GENOMIC DNA]</scope>
    <source>
        <strain evidence="3">W744_W776</strain>
    </source>
</reference>
<evidence type="ECO:0000256" key="1">
    <source>
        <dbReference type="SAM" id="MobiDB-lite"/>
    </source>
</evidence>
<feature type="region of interest" description="Disordered" evidence="1">
    <location>
        <begin position="232"/>
        <end position="305"/>
    </location>
</feature>
<feature type="compositionally biased region" description="Basic and acidic residues" evidence="1">
    <location>
        <begin position="96"/>
        <end position="106"/>
    </location>
</feature>
<name>A0AAV6VBV4_9ARAC</name>
<comment type="caution">
    <text evidence="3">The sequence shown here is derived from an EMBL/GenBank/DDBJ whole genome shotgun (WGS) entry which is preliminary data.</text>
</comment>
<dbReference type="Proteomes" id="UP000827092">
    <property type="component" value="Unassembled WGS sequence"/>
</dbReference>
<feature type="compositionally biased region" description="Gly residues" evidence="1">
    <location>
        <begin position="232"/>
        <end position="242"/>
    </location>
</feature>
<gene>
    <name evidence="3" type="ORF">JTE90_006987</name>
</gene>